<protein>
    <recommendedName>
        <fullName evidence="6">Zinc finger DksA/TraR C4-type domain-containing protein</fullName>
    </recommendedName>
</protein>
<dbReference type="PROSITE" id="PS51128">
    <property type="entry name" value="ZF_DKSA_2"/>
    <property type="match status" value="1"/>
</dbReference>
<dbReference type="InterPro" id="IPR037187">
    <property type="entry name" value="DnaK_N"/>
</dbReference>
<evidence type="ECO:0000313" key="7">
    <source>
        <dbReference type="EMBL" id="OAH62566.1"/>
    </source>
</evidence>
<evidence type="ECO:0000256" key="5">
    <source>
        <dbReference type="SAM" id="MobiDB-lite"/>
    </source>
</evidence>
<proteinExistence type="predicted"/>
<evidence type="ECO:0000313" key="8">
    <source>
        <dbReference type="Proteomes" id="UP000076935"/>
    </source>
</evidence>
<keyword evidence="2" id="KW-0863">Zinc-finger</keyword>
<dbReference type="EMBL" id="LQWY01000005">
    <property type="protein sequence ID" value="OAH62566.1"/>
    <property type="molecule type" value="Genomic_DNA"/>
</dbReference>
<gene>
    <name evidence="7" type="ORF">AWH49_07790</name>
</gene>
<dbReference type="PANTHER" id="PTHR33823:SF4">
    <property type="entry name" value="GENERAL STRESS PROTEIN 16O"/>
    <property type="match status" value="1"/>
</dbReference>
<keyword evidence="3" id="KW-0862">Zinc</keyword>
<dbReference type="PANTHER" id="PTHR33823">
    <property type="entry name" value="RNA POLYMERASE-BINDING TRANSCRIPTION FACTOR DKSA-RELATED"/>
    <property type="match status" value="1"/>
</dbReference>
<reference evidence="7 8" key="1">
    <citation type="submission" date="2016-01" db="EMBL/GenBank/DDBJ databases">
        <title>Investigation of taxonomic status of Bacillus aminovorans.</title>
        <authorList>
            <person name="Verma A."/>
            <person name="Pal Y."/>
            <person name="Krishnamurthi S."/>
        </authorList>
    </citation>
    <scope>NUCLEOTIDE SEQUENCE [LARGE SCALE GENOMIC DNA]</scope>
    <source>
        <strain evidence="7 8">DSM 1314</strain>
    </source>
</reference>
<feature type="region of interest" description="Disordered" evidence="5">
    <location>
        <begin position="74"/>
        <end position="132"/>
    </location>
</feature>
<dbReference type="RefSeq" id="WP_063964501.1">
    <property type="nucleotide sequence ID" value="NZ_JBCNAN010000033.1"/>
</dbReference>
<feature type="domain" description="Zinc finger DksA/TraR C4-type" evidence="6">
    <location>
        <begin position="45"/>
        <end position="73"/>
    </location>
</feature>
<keyword evidence="8" id="KW-1185">Reference proteome</keyword>
<dbReference type="SUPFAM" id="SSF109635">
    <property type="entry name" value="DnaK suppressor protein DksA, alpha-hairpin domain"/>
    <property type="match status" value="1"/>
</dbReference>
<dbReference type="STRING" id="29332.AWH48_06360"/>
<feature type="compositionally biased region" description="Basic and acidic residues" evidence="5">
    <location>
        <begin position="116"/>
        <end position="126"/>
    </location>
</feature>
<accession>A0A177LAY8</accession>
<dbReference type="Proteomes" id="UP000076935">
    <property type="component" value="Unassembled WGS sequence"/>
</dbReference>
<sequence>MSSYDNHPADIGTELYVHERDITLDEHSRNELVKVAAALKAMNEGTYGACKKSGEDIPFERLQAVPTTLYSVEHTPDQTLETDRVPEDRLPHPDDGIDSFNDAADYGTSETPSDFIEDKDNYNEFYKEDEDK</sequence>
<comment type="caution">
    <text evidence="7">The sequence shown here is derived from an EMBL/GenBank/DDBJ whole genome shotgun (WGS) entry which is preliminary data.</text>
</comment>
<evidence type="ECO:0000256" key="4">
    <source>
        <dbReference type="PROSITE-ProRule" id="PRU00510"/>
    </source>
</evidence>
<dbReference type="Pfam" id="PF01258">
    <property type="entry name" value="zf-dskA_traR"/>
    <property type="match status" value="1"/>
</dbReference>
<evidence type="ECO:0000256" key="1">
    <source>
        <dbReference type="ARBA" id="ARBA00022723"/>
    </source>
</evidence>
<evidence type="ECO:0000259" key="6">
    <source>
        <dbReference type="Pfam" id="PF01258"/>
    </source>
</evidence>
<name>A0A177LAY8_9BACI</name>
<dbReference type="Gene3D" id="1.20.120.910">
    <property type="entry name" value="DksA, coiled-coil domain"/>
    <property type="match status" value="1"/>
</dbReference>
<evidence type="ECO:0000256" key="2">
    <source>
        <dbReference type="ARBA" id="ARBA00022771"/>
    </source>
</evidence>
<dbReference type="GO" id="GO:0008270">
    <property type="term" value="F:zinc ion binding"/>
    <property type="evidence" value="ECO:0007669"/>
    <property type="project" value="UniProtKB-KW"/>
</dbReference>
<dbReference type="AlphaFoldDB" id="A0A177LAY8"/>
<evidence type="ECO:0000256" key="3">
    <source>
        <dbReference type="ARBA" id="ARBA00022833"/>
    </source>
</evidence>
<feature type="zinc finger region" description="dksA C4-type" evidence="4">
    <location>
        <begin position="50"/>
        <end position="74"/>
    </location>
</feature>
<dbReference type="InterPro" id="IPR000962">
    <property type="entry name" value="Znf_DskA_TraR"/>
</dbReference>
<organism evidence="7 8">
    <name type="scientific">Domibacillus aminovorans</name>
    <dbReference type="NCBI Taxonomy" id="29332"/>
    <lineage>
        <taxon>Bacteria</taxon>
        <taxon>Bacillati</taxon>
        <taxon>Bacillota</taxon>
        <taxon>Bacilli</taxon>
        <taxon>Bacillales</taxon>
        <taxon>Bacillaceae</taxon>
        <taxon>Domibacillus</taxon>
    </lineage>
</organism>
<feature type="compositionally biased region" description="Basic and acidic residues" evidence="5">
    <location>
        <begin position="81"/>
        <end position="95"/>
    </location>
</feature>
<keyword evidence="1" id="KW-0479">Metal-binding</keyword>